<feature type="region of interest" description="Disordered" evidence="1">
    <location>
        <begin position="156"/>
        <end position="177"/>
    </location>
</feature>
<sequence length="177" mass="20838">MGDIIKHSIYSETEFITDKVLFKYQIISISDNDYENLNIIDEKNKILKLLKDLEEDVQTYLNENPSMELHEGLVMVPLRGNKKRFYQVIKQKSNYDSALRHYYTGNYMIELLSFNNDTLEAKTITEQNYMWHTPIGSLISMNEGQFIAQAFYQEDSTNGGKKNKKDKKNRKTRKKAF</sequence>
<reference evidence="2" key="1">
    <citation type="journal article" date="2020" name="Nature">
        <title>Giant virus diversity and host interactions through global metagenomics.</title>
        <authorList>
            <person name="Schulz F."/>
            <person name="Roux S."/>
            <person name="Paez-Espino D."/>
            <person name="Jungbluth S."/>
            <person name="Walsh D.A."/>
            <person name="Denef V.J."/>
            <person name="McMahon K.D."/>
            <person name="Konstantinidis K.T."/>
            <person name="Eloe-Fadrosh E.A."/>
            <person name="Kyrpides N.C."/>
            <person name="Woyke T."/>
        </authorList>
    </citation>
    <scope>NUCLEOTIDE SEQUENCE</scope>
    <source>
        <strain evidence="2">GVMAG-M-3300025699-48</strain>
    </source>
</reference>
<dbReference type="EMBL" id="MN740306">
    <property type="protein sequence ID" value="QHT99256.1"/>
    <property type="molecule type" value="Genomic_DNA"/>
</dbReference>
<protein>
    <submittedName>
        <fullName evidence="2">Uncharacterized protein</fullName>
    </submittedName>
</protein>
<accession>A0A6C0J3Q2</accession>
<evidence type="ECO:0000313" key="2">
    <source>
        <dbReference type="EMBL" id="QHT99256.1"/>
    </source>
</evidence>
<proteinExistence type="predicted"/>
<feature type="compositionally biased region" description="Basic residues" evidence="1">
    <location>
        <begin position="161"/>
        <end position="177"/>
    </location>
</feature>
<evidence type="ECO:0000256" key="1">
    <source>
        <dbReference type="SAM" id="MobiDB-lite"/>
    </source>
</evidence>
<name>A0A6C0J3Q2_9ZZZZ</name>
<organism evidence="2">
    <name type="scientific">viral metagenome</name>
    <dbReference type="NCBI Taxonomy" id="1070528"/>
    <lineage>
        <taxon>unclassified sequences</taxon>
        <taxon>metagenomes</taxon>
        <taxon>organismal metagenomes</taxon>
    </lineage>
</organism>
<dbReference type="AlphaFoldDB" id="A0A6C0J3Q2"/>